<evidence type="ECO:0000313" key="2">
    <source>
        <dbReference type="Proteomes" id="UP001058290"/>
    </source>
</evidence>
<protein>
    <submittedName>
        <fullName evidence="1">Uncharacterized protein</fullName>
    </submittedName>
</protein>
<keyword evidence="2" id="KW-1185">Reference proteome</keyword>
<sequence>MHESDFFEDIAVSMDSWVKAAGDALTKPETDLVWVEEQEPYQNLQRALAAAGVDGDDVKKVFAECLRGFAVSILTSIDGGTALAEKGRVHLVDEDGNNLGESLHDGFVGYLLESGRLR</sequence>
<evidence type="ECO:0000313" key="1">
    <source>
        <dbReference type="EMBL" id="UXC17712.1"/>
    </source>
</evidence>
<accession>A0ABY5ZUQ2</accession>
<reference evidence="1" key="1">
    <citation type="submission" date="2022-09" db="EMBL/GenBank/DDBJ databases">
        <title>Bacterial diversity in gut of crayfish and pufferfish.</title>
        <authorList>
            <person name="Huang Y."/>
        </authorList>
    </citation>
    <scope>NUCLEOTIDE SEQUENCE</scope>
    <source>
        <strain evidence="1">PR12</strain>
    </source>
</reference>
<dbReference type="RefSeq" id="WP_133248154.1">
    <property type="nucleotide sequence ID" value="NZ_CP104377.1"/>
</dbReference>
<name>A0ABY5ZUQ2_9BURK</name>
<organism evidence="1 2">
    <name type="scientific">Comamonas squillarum</name>
    <dbReference type="NCBI Taxonomy" id="2977320"/>
    <lineage>
        <taxon>Bacteria</taxon>
        <taxon>Pseudomonadati</taxon>
        <taxon>Pseudomonadota</taxon>
        <taxon>Betaproteobacteria</taxon>
        <taxon>Burkholderiales</taxon>
        <taxon>Comamonadaceae</taxon>
        <taxon>Comamonas</taxon>
    </lineage>
</organism>
<proteinExistence type="predicted"/>
<gene>
    <name evidence="1" type="ORF">N4T19_18720</name>
</gene>
<dbReference type="Proteomes" id="UP001058290">
    <property type="component" value="Chromosome"/>
</dbReference>
<dbReference type="EMBL" id="CP104377">
    <property type="protein sequence ID" value="UXC17712.1"/>
    <property type="molecule type" value="Genomic_DNA"/>
</dbReference>